<comment type="caution">
    <text evidence="4">The sequence shown here is derived from an EMBL/GenBank/DDBJ whole genome shotgun (WGS) entry which is preliminary data.</text>
</comment>
<dbReference type="PANTHER" id="PTHR31248">
    <property type="entry name" value="DOMAIN PROTEIN, PUTATIVE (AFU_ORTHOLOGUE AFUA_5G04290)-RELATED"/>
    <property type="match status" value="1"/>
</dbReference>
<evidence type="ECO:0000256" key="2">
    <source>
        <dbReference type="ARBA" id="ARBA00043946"/>
    </source>
</evidence>
<feature type="region of interest" description="Disordered" evidence="3">
    <location>
        <begin position="1"/>
        <end position="57"/>
    </location>
</feature>
<sequence>MGGGKEGESSDKGLFSQLAGYASGHNSHGYPPQGYLTQGYPPQGYPPQGYPPQGYPPQGYPSPFVVIIVVRGYGSHGHGVGGLLAGGAAAVAAVYGAHHMAHEAHHVGHGVSTAMDITGNSNMGNLSPETCLAEFSPSK</sequence>
<dbReference type="Pfam" id="PF02162">
    <property type="entry name" value="XYPPX"/>
    <property type="match status" value="2"/>
</dbReference>
<proteinExistence type="predicted"/>
<accession>A0A6A3D5T8</accession>
<protein>
    <recommendedName>
        <fullName evidence="1">Rhodopsin</fullName>
    </recommendedName>
</protein>
<dbReference type="AlphaFoldDB" id="A0A6A3D5T8"/>
<evidence type="ECO:0000313" key="4">
    <source>
        <dbReference type="EMBL" id="KAE8734609.1"/>
    </source>
</evidence>
<keyword evidence="4" id="KW-0812">Transmembrane</keyword>
<evidence type="ECO:0000313" key="5">
    <source>
        <dbReference type="Proteomes" id="UP000436088"/>
    </source>
</evidence>
<keyword evidence="5" id="KW-1185">Reference proteome</keyword>
<reference evidence="4" key="1">
    <citation type="submission" date="2019-09" db="EMBL/GenBank/DDBJ databases">
        <title>Draft genome information of white flower Hibiscus syriacus.</title>
        <authorList>
            <person name="Kim Y.-M."/>
        </authorList>
    </citation>
    <scope>NUCLEOTIDE SEQUENCE [LARGE SCALE GENOMIC DNA]</scope>
    <source>
        <strain evidence="4">YM2019G1</strain>
    </source>
</reference>
<name>A0A6A3D5T8_HIBSY</name>
<dbReference type="EMBL" id="VEPZ02000065">
    <property type="protein sequence ID" value="KAE8734609.1"/>
    <property type="molecule type" value="Genomic_DNA"/>
</dbReference>
<gene>
    <name evidence="4" type="ORF">F3Y22_tig00000738pilonHSYRG00052</name>
</gene>
<dbReference type="InterPro" id="IPR006031">
    <property type="entry name" value="XYPPX"/>
</dbReference>
<feature type="compositionally biased region" description="Basic and acidic residues" evidence="3">
    <location>
        <begin position="1"/>
        <end position="11"/>
    </location>
</feature>
<dbReference type="Proteomes" id="UP000436088">
    <property type="component" value="Unassembled WGS sequence"/>
</dbReference>
<organism evidence="4 5">
    <name type="scientific">Hibiscus syriacus</name>
    <name type="common">Rose of Sharon</name>
    <dbReference type="NCBI Taxonomy" id="106335"/>
    <lineage>
        <taxon>Eukaryota</taxon>
        <taxon>Viridiplantae</taxon>
        <taxon>Streptophyta</taxon>
        <taxon>Embryophyta</taxon>
        <taxon>Tracheophyta</taxon>
        <taxon>Spermatophyta</taxon>
        <taxon>Magnoliopsida</taxon>
        <taxon>eudicotyledons</taxon>
        <taxon>Gunneridae</taxon>
        <taxon>Pentapetalae</taxon>
        <taxon>rosids</taxon>
        <taxon>malvids</taxon>
        <taxon>Malvales</taxon>
        <taxon>Malvaceae</taxon>
        <taxon>Malvoideae</taxon>
        <taxon>Hibiscus</taxon>
    </lineage>
</organism>
<keyword evidence="4" id="KW-0472">Membrane</keyword>
<evidence type="ECO:0000256" key="1">
    <source>
        <dbReference type="ARBA" id="ARBA00013487"/>
    </source>
</evidence>
<evidence type="ECO:0000256" key="3">
    <source>
        <dbReference type="SAM" id="MobiDB-lite"/>
    </source>
</evidence>
<comment type="subcellular location">
    <subcellularLocation>
        <location evidence="2">Cell projection</location>
        <location evidence="2">Rhabdomere membrane</location>
        <topology evidence="2">Multi-pass membrane protein</topology>
    </subcellularLocation>
</comment>
<feature type="compositionally biased region" description="Low complexity" evidence="3">
    <location>
        <begin position="29"/>
        <end position="42"/>
    </location>
</feature>
<dbReference type="PANTHER" id="PTHR31248:SF24">
    <property type="entry name" value="GLYCINE-RICH PROTEIN A3"/>
    <property type="match status" value="1"/>
</dbReference>
<feature type="compositionally biased region" description="Pro residues" evidence="3">
    <location>
        <begin position="43"/>
        <end position="57"/>
    </location>
</feature>